<dbReference type="GO" id="GO:0005730">
    <property type="term" value="C:nucleolus"/>
    <property type="evidence" value="ECO:0007669"/>
    <property type="project" value="TreeGrafter"/>
</dbReference>
<evidence type="ECO:0000256" key="2">
    <source>
        <dbReference type="ARBA" id="ARBA00023054"/>
    </source>
</evidence>
<dbReference type="SMART" id="SM00784">
    <property type="entry name" value="SPT2"/>
    <property type="match status" value="1"/>
</dbReference>
<evidence type="ECO:0000256" key="1">
    <source>
        <dbReference type="ARBA" id="ARBA00006461"/>
    </source>
</evidence>
<protein>
    <recommendedName>
        <fullName evidence="7">Protein SPT2 homolog</fullName>
    </recommendedName>
</protein>
<evidence type="ECO:0008006" key="7">
    <source>
        <dbReference type="Google" id="ProtNLM"/>
    </source>
</evidence>
<accession>A0AAD1Z6D9</accession>
<feature type="compositionally biased region" description="Basic and acidic residues" evidence="4">
    <location>
        <begin position="357"/>
        <end position="368"/>
    </location>
</feature>
<dbReference type="Pfam" id="PF08243">
    <property type="entry name" value="SPT2"/>
    <property type="match status" value="1"/>
</dbReference>
<dbReference type="PANTHER" id="PTHR22691:SF8">
    <property type="entry name" value="PROTEIN SPT2 HOMOLOG"/>
    <property type="match status" value="1"/>
</dbReference>
<feature type="compositionally biased region" description="Basic and acidic residues" evidence="4">
    <location>
        <begin position="199"/>
        <end position="216"/>
    </location>
</feature>
<keyword evidence="6" id="KW-1185">Reference proteome</keyword>
<gene>
    <name evidence="5" type="ORF">FPE_LOCUS11010</name>
</gene>
<dbReference type="EMBL" id="OU503041">
    <property type="protein sequence ID" value="CAI9763580.1"/>
    <property type="molecule type" value="Genomic_DNA"/>
</dbReference>
<keyword evidence="2 3" id="KW-0175">Coiled coil</keyword>
<comment type="similarity">
    <text evidence="1">Belongs to the SPT2 family.</text>
</comment>
<feature type="compositionally biased region" description="Acidic residues" evidence="4">
    <location>
        <begin position="7"/>
        <end position="30"/>
    </location>
</feature>
<dbReference type="InterPro" id="IPR013256">
    <property type="entry name" value="Chromatin_SPT2"/>
</dbReference>
<dbReference type="GO" id="GO:0006334">
    <property type="term" value="P:nucleosome assembly"/>
    <property type="evidence" value="ECO:0007669"/>
    <property type="project" value="TreeGrafter"/>
</dbReference>
<evidence type="ECO:0000313" key="5">
    <source>
        <dbReference type="EMBL" id="CAI9763580.1"/>
    </source>
</evidence>
<evidence type="ECO:0000256" key="3">
    <source>
        <dbReference type="SAM" id="Coils"/>
    </source>
</evidence>
<organism evidence="5 6">
    <name type="scientific">Fraxinus pennsylvanica</name>
    <dbReference type="NCBI Taxonomy" id="56036"/>
    <lineage>
        <taxon>Eukaryota</taxon>
        <taxon>Viridiplantae</taxon>
        <taxon>Streptophyta</taxon>
        <taxon>Embryophyta</taxon>
        <taxon>Tracheophyta</taxon>
        <taxon>Spermatophyta</taxon>
        <taxon>Magnoliopsida</taxon>
        <taxon>eudicotyledons</taxon>
        <taxon>Gunneridae</taxon>
        <taxon>Pentapetalae</taxon>
        <taxon>asterids</taxon>
        <taxon>lamiids</taxon>
        <taxon>Lamiales</taxon>
        <taxon>Oleaceae</taxon>
        <taxon>Oleeae</taxon>
        <taxon>Fraxinus</taxon>
    </lineage>
</organism>
<evidence type="ECO:0000256" key="4">
    <source>
        <dbReference type="SAM" id="MobiDB-lite"/>
    </source>
</evidence>
<feature type="region of interest" description="Disordered" evidence="4">
    <location>
        <begin position="110"/>
        <end position="150"/>
    </location>
</feature>
<dbReference type="AlphaFoldDB" id="A0AAD1Z6D9"/>
<dbReference type="Proteomes" id="UP000834106">
    <property type="component" value="Chromosome 6"/>
</dbReference>
<evidence type="ECO:0000313" key="6">
    <source>
        <dbReference type="Proteomes" id="UP000834106"/>
    </source>
</evidence>
<feature type="compositionally biased region" description="Polar residues" evidence="4">
    <location>
        <begin position="112"/>
        <end position="127"/>
    </location>
</feature>
<feature type="compositionally biased region" description="Polar residues" evidence="4">
    <location>
        <begin position="236"/>
        <end position="251"/>
    </location>
</feature>
<dbReference type="PANTHER" id="PTHR22691">
    <property type="entry name" value="YEAST SPT2-RELATED"/>
    <property type="match status" value="1"/>
</dbReference>
<feature type="compositionally biased region" description="Basic and acidic residues" evidence="4">
    <location>
        <begin position="319"/>
        <end position="328"/>
    </location>
</feature>
<feature type="region of interest" description="Disordered" evidence="4">
    <location>
        <begin position="1"/>
        <end position="35"/>
    </location>
</feature>
<reference evidence="5" key="1">
    <citation type="submission" date="2023-05" db="EMBL/GenBank/DDBJ databases">
        <authorList>
            <person name="Huff M."/>
        </authorList>
    </citation>
    <scope>NUCLEOTIDE SEQUENCE</scope>
</reference>
<dbReference type="GO" id="GO:0042393">
    <property type="term" value="F:histone binding"/>
    <property type="evidence" value="ECO:0007669"/>
    <property type="project" value="TreeGrafter"/>
</dbReference>
<proteinExistence type="inferred from homology"/>
<sequence length="443" mass="49952">MVGYDRDEYEDLDEYEDGEEYEEEGYEEEETHQPTQEALEYLELRQRLKETYRKKMKKQLGTANPSPRDKTNAVCKDNFGSFFGPSQPVIASRVIQESKSLLENPNLAARISKSNHSMQANKSSASATAGLKPQSDHLPRATNGVKTKVEMLKNTRDYSFLLSDDAEVPAPTKNPPPRNVSAPNSEERSAQAPPRSKQPAKDSGRKAFTGHPERKPMSASVQLRPKVGSEKLAPSSKLSMGSKQKLGINNGSGPGRPVRVNDIPSRNPAATTGKKVTAPLAKSSMPCERKPTPSHLQPKVHKPPPSHLQSFVQKKPLIQRKESQETIKAKVIPKQPLSSSRPQMKPLPPKSSARGTLADERPKRKPMNDDVEAISMIREMFRYNPNKYRDDDDDSDMEANFNDILAEERRSAKIAIEEDREQLRLIEEEERRERMRLAKRQKR</sequence>
<feature type="region of interest" description="Disordered" evidence="4">
    <location>
        <begin position="163"/>
        <end position="370"/>
    </location>
</feature>
<feature type="coiled-coil region" evidence="3">
    <location>
        <begin position="409"/>
        <end position="436"/>
    </location>
</feature>
<dbReference type="GO" id="GO:0006360">
    <property type="term" value="P:transcription by RNA polymerase I"/>
    <property type="evidence" value="ECO:0007669"/>
    <property type="project" value="TreeGrafter"/>
</dbReference>
<dbReference type="GO" id="GO:0003677">
    <property type="term" value="F:DNA binding"/>
    <property type="evidence" value="ECO:0007669"/>
    <property type="project" value="TreeGrafter"/>
</dbReference>
<name>A0AAD1Z6D9_9LAMI</name>